<evidence type="ECO:0000256" key="1">
    <source>
        <dbReference type="SAM" id="MobiDB-lite"/>
    </source>
</evidence>
<dbReference type="RefSeq" id="WP_201846537.1">
    <property type="nucleotide sequence ID" value="NZ_JABBYC010000012.1"/>
</dbReference>
<dbReference type="InterPro" id="IPR011990">
    <property type="entry name" value="TPR-like_helical_dom_sf"/>
</dbReference>
<dbReference type="SUPFAM" id="SSF48452">
    <property type="entry name" value="TPR-like"/>
    <property type="match status" value="1"/>
</dbReference>
<feature type="region of interest" description="Disordered" evidence="1">
    <location>
        <begin position="705"/>
        <end position="728"/>
    </location>
</feature>
<organism evidence="2 3">
    <name type="scientific">Myceligenerans indicum</name>
    <dbReference type="NCBI Taxonomy" id="2593663"/>
    <lineage>
        <taxon>Bacteria</taxon>
        <taxon>Bacillati</taxon>
        <taxon>Actinomycetota</taxon>
        <taxon>Actinomycetes</taxon>
        <taxon>Micrococcales</taxon>
        <taxon>Promicromonosporaceae</taxon>
        <taxon>Myceligenerans</taxon>
    </lineage>
</organism>
<gene>
    <name evidence="2" type="ORF">HGK34_09560</name>
</gene>
<comment type="caution">
    <text evidence="2">The sequence shown here is derived from an EMBL/GenBank/DDBJ whole genome shotgun (WGS) entry which is preliminary data.</text>
</comment>
<feature type="region of interest" description="Disordered" evidence="1">
    <location>
        <begin position="375"/>
        <end position="414"/>
    </location>
</feature>
<name>A0ABS1LJU5_9MICO</name>
<proteinExistence type="predicted"/>
<dbReference type="Gene3D" id="1.25.40.10">
    <property type="entry name" value="Tetratricopeptide repeat domain"/>
    <property type="match status" value="1"/>
</dbReference>
<sequence length="795" mass="86525">MTSMDAIVDNATLRAAIHENQDRPGGSAQVVAAEEIAERAAAIGEQAHVEALVHLIRSHYNTDEPERMLVPFATLVRLWDENPGWFDDWDTHAFFWAFKWATSDMLKIPGVPLRAIEDWLAQMDRRYRAAGHTPRAPLAYEFAVASHIGDKDRAQRVFDAWLAAERDQMSDCQACEVSDEGDWRLDCGDDAAALRAWAPVLAGDLTCAEEPHRILAKSLLPLVREGRIDEARANHLRGYGMIRDSEKLVSTAMLHIEFCTLTGNEARALELLAERPARFEADTADTRMDVFTTTAVLMERLIALGRGDLLVPGPRGRSWTAQELSEHARSEASRLAALFDERNGTSAVGDRMRESLARRPLVARLRLGLRSVLPDEVSPEGASPGGVTTEEAGGPQQPDVTAGPQGETEKGDIPGEVSQALGRLEKAVAEDDLNGMRSALTEALDHAGTTASVGWRAAMHLNLSTVLHRSGELAPATHHAFESVALADLDDTTLAAAARCRLAALLLQQQRSSEAAPVLEQAIPDLDAARHGEEMVASAHQWLGDCHAERGAHADAAREYLAATQLTETWDDQERHAQLARQAADALGRAGRLSEAAAAYRRATTLWESVGQTDEHVRSLRAHAWLIRADDIEQASHLMLDATRVCEEHTADLGTGVLAETLFQHARLVTHDDTADGRSTGLFPGALELAVTRADRAEVLARAMRDGEAEGRRSVEHGGEHHEGAEPSPATVLDLWARTALLAGELALVTGGTDRAVSLAQDVERAYPETPEGDWPRGYCGWIRSEAGREGPARP</sequence>
<feature type="compositionally biased region" description="Basic and acidic residues" evidence="1">
    <location>
        <begin position="705"/>
        <end position="725"/>
    </location>
</feature>
<reference evidence="2 3" key="1">
    <citation type="journal article" date="2021" name="Arch. Microbiol.">
        <title>Myceligenerans indicum sp. nov., an actinobacterium isolated from mangrove sediment of Sundarbans, India.</title>
        <authorList>
            <person name="Asha K."/>
            <person name="Bhadury P."/>
        </authorList>
    </citation>
    <scope>NUCLEOTIDE SEQUENCE [LARGE SCALE GENOMIC DNA]</scope>
    <source>
        <strain evidence="2 3">I2</strain>
    </source>
</reference>
<evidence type="ECO:0008006" key="4">
    <source>
        <dbReference type="Google" id="ProtNLM"/>
    </source>
</evidence>
<evidence type="ECO:0000313" key="3">
    <source>
        <dbReference type="Proteomes" id="UP000675409"/>
    </source>
</evidence>
<keyword evidence="3" id="KW-1185">Reference proteome</keyword>
<accession>A0ABS1LJU5</accession>
<dbReference type="EMBL" id="JABBYC010000012">
    <property type="protein sequence ID" value="MBL0886515.1"/>
    <property type="molecule type" value="Genomic_DNA"/>
</dbReference>
<evidence type="ECO:0000313" key="2">
    <source>
        <dbReference type="EMBL" id="MBL0886515.1"/>
    </source>
</evidence>
<protein>
    <recommendedName>
        <fullName evidence="4">Tetratricopeptide repeat protein</fullName>
    </recommendedName>
</protein>
<dbReference type="Proteomes" id="UP000675409">
    <property type="component" value="Unassembled WGS sequence"/>
</dbReference>